<proteinExistence type="predicted"/>
<evidence type="ECO:0000313" key="2">
    <source>
        <dbReference type="Proteomes" id="UP001151760"/>
    </source>
</evidence>
<organism evidence="1 2">
    <name type="scientific">Tanacetum coccineum</name>
    <dbReference type="NCBI Taxonomy" id="301880"/>
    <lineage>
        <taxon>Eukaryota</taxon>
        <taxon>Viridiplantae</taxon>
        <taxon>Streptophyta</taxon>
        <taxon>Embryophyta</taxon>
        <taxon>Tracheophyta</taxon>
        <taxon>Spermatophyta</taxon>
        <taxon>Magnoliopsida</taxon>
        <taxon>eudicotyledons</taxon>
        <taxon>Gunneridae</taxon>
        <taxon>Pentapetalae</taxon>
        <taxon>asterids</taxon>
        <taxon>campanulids</taxon>
        <taxon>Asterales</taxon>
        <taxon>Asteraceae</taxon>
        <taxon>Asteroideae</taxon>
        <taxon>Anthemideae</taxon>
        <taxon>Anthemidinae</taxon>
        <taxon>Tanacetum</taxon>
    </lineage>
</organism>
<accession>A0ABQ4X2M8</accession>
<reference evidence="1" key="1">
    <citation type="journal article" date="2022" name="Int. J. Mol. Sci.">
        <title>Draft Genome of Tanacetum Coccineum: Genomic Comparison of Closely Related Tanacetum-Family Plants.</title>
        <authorList>
            <person name="Yamashiro T."/>
            <person name="Shiraishi A."/>
            <person name="Nakayama K."/>
            <person name="Satake H."/>
        </authorList>
    </citation>
    <scope>NUCLEOTIDE SEQUENCE</scope>
</reference>
<gene>
    <name evidence="1" type="ORF">Tco_0654178</name>
</gene>
<reference evidence="1" key="2">
    <citation type="submission" date="2022-01" db="EMBL/GenBank/DDBJ databases">
        <authorList>
            <person name="Yamashiro T."/>
            <person name="Shiraishi A."/>
            <person name="Satake H."/>
            <person name="Nakayama K."/>
        </authorList>
    </citation>
    <scope>NUCLEOTIDE SEQUENCE</scope>
</reference>
<evidence type="ECO:0000313" key="1">
    <source>
        <dbReference type="EMBL" id="GJS59394.1"/>
    </source>
</evidence>
<comment type="caution">
    <text evidence="1">The sequence shown here is derived from an EMBL/GenBank/DDBJ whole genome shotgun (WGS) entry which is preliminary data.</text>
</comment>
<name>A0ABQ4X2M8_9ASTR</name>
<sequence>MSVKGKSVVIEEIAGDFCLGKVQNIVVHGLVKVKGTKQKNYIAYALAFCDILRNIDFEFGNEGDKMKKKVSRDSVIVEEVIEDMNANIYKFVDVTPPKWVVAEICLGALLHNTFAQDTRERPLNELFEK</sequence>
<dbReference type="Proteomes" id="UP001151760">
    <property type="component" value="Unassembled WGS sequence"/>
</dbReference>
<keyword evidence="2" id="KW-1185">Reference proteome</keyword>
<protein>
    <submittedName>
        <fullName evidence="1">Uncharacterized protein</fullName>
    </submittedName>
</protein>
<dbReference type="EMBL" id="BQNB010009146">
    <property type="protein sequence ID" value="GJS59394.1"/>
    <property type="molecule type" value="Genomic_DNA"/>
</dbReference>